<dbReference type="EMBL" id="BQXS01010978">
    <property type="protein sequence ID" value="GKT35379.1"/>
    <property type="molecule type" value="Genomic_DNA"/>
</dbReference>
<evidence type="ECO:0000313" key="2">
    <source>
        <dbReference type="Proteomes" id="UP001057375"/>
    </source>
</evidence>
<keyword evidence="2" id="KW-1185">Reference proteome</keyword>
<organism evidence="1 2">
    <name type="scientific">Aduncisulcus paluster</name>
    <dbReference type="NCBI Taxonomy" id="2918883"/>
    <lineage>
        <taxon>Eukaryota</taxon>
        <taxon>Metamonada</taxon>
        <taxon>Carpediemonas-like organisms</taxon>
        <taxon>Aduncisulcus</taxon>
    </lineage>
</organism>
<proteinExistence type="predicted"/>
<evidence type="ECO:0000313" key="1">
    <source>
        <dbReference type="EMBL" id="GKT35379.1"/>
    </source>
</evidence>
<gene>
    <name evidence="1" type="ORF">ADUPG1_008551</name>
</gene>
<protein>
    <submittedName>
        <fullName evidence="1">Uncharacterized protein</fullName>
    </submittedName>
</protein>
<dbReference type="Proteomes" id="UP001057375">
    <property type="component" value="Unassembled WGS sequence"/>
</dbReference>
<comment type="caution">
    <text evidence="1">The sequence shown here is derived from an EMBL/GenBank/DDBJ whole genome shotgun (WGS) entry which is preliminary data.</text>
</comment>
<name>A0ABQ5KVA3_9EUKA</name>
<sequence length="162" mass="18551">MIHHNTWNSKISDPVHYQRSISSFSLHCVRILGHLHRAFLHHTSGIRDSNWSFTSQLSQRCRQITKSVEHKLVSVYFNWFKIQKLGNVEESEYSLLSGEERRKARVTKCSSGAGFHMMVSTNSTLAELLRALVMGDLKPFANAHLTAIPHREYAHDHLMALG</sequence>
<accession>A0ABQ5KVA3</accession>
<reference evidence="1" key="1">
    <citation type="submission" date="2022-03" db="EMBL/GenBank/DDBJ databases">
        <title>Draft genome sequence of Aduncisulcus paluster, a free-living microaerophilic Fornicata.</title>
        <authorList>
            <person name="Yuyama I."/>
            <person name="Kume K."/>
            <person name="Tamura T."/>
            <person name="Inagaki Y."/>
            <person name="Hashimoto T."/>
        </authorList>
    </citation>
    <scope>NUCLEOTIDE SEQUENCE</scope>
    <source>
        <strain evidence="1">NY0171</strain>
    </source>
</reference>